<dbReference type="AlphaFoldDB" id="A0AAW0XPJ1"/>
<feature type="non-terminal residue" evidence="1">
    <location>
        <position position="1"/>
    </location>
</feature>
<proteinExistence type="predicted"/>
<keyword evidence="2" id="KW-1185">Reference proteome</keyword>
<dbReference type="Proteomes" id="UP001445076">
    <property type="component" value="Unassembled WGS sequence"/>
</dbReference>
<sequence length="210" mass="23728">ERKDECQDREAATRQGSNIADKIPINSDHAVVGLMSSSNKTVDNKESKNHREQSSVLAPNLHHLLHLTEALRKNSCLLQLTMGQAASLITFEARRVFSGLFTCETILKRRISAIIRKYFDEVEEGLVWWPGVTEDGKKMMTHARDYNEVIKNVQYPEGLQPIMFTRTHFDGLLKLVLTMESYSMHAIIIGPPGVGKMSLAKMAAFNTRTR</sequence>
<comment type="caution">
    <text evidence="1">The sequence shown here is derived from an EMBL/GenBank/DDBJ whole genome shotgun (WGS) entry which is preliminary data.</text>
</comment>
<dbReference type="EMBL" id="JARKIK010000018">
    <property type="protein sequence ID" value="KAK8746312.1"/>
    <property type="molecule type" value="Genomic_DNA"/>
</dbReference>
<gene>
    <name evidence="1" type="ORF">OTU49_017360</name>
</gene>
<organism evidence="1 2">
    <name type="scientific">Cherax quadricarinatus</name>
    <name type="common">Australian red claw crayfish</name>
    <dbReference type="NCBI Taxonomy" id="27406"/>
    <lineage>
        <taxon>Eukaryota</taxon>
        <taxon>Metazoa</taxon>
        <taxon>Ecdysozoa</taxon>
        <taxon>Arthropoda</taxon>
        <taxon>Crustacea</taxon>
        <taxon>Multicrustacea</taxon>
        <taxon>Malacostraca</taxon>
        <taxon>Eumalacostraca</taxon>
        <taxon>Eucarida</taxon>
        <taxon>Decapoda</taxon>
        <taxon>Pleocyemata</taxon>
        <taxon>Astacidea</taxon>
        <taxon>Parastacoidea</taxon>
        <taxon>Parastacidae</taxon>
        <taxon>Cherax</taxon>
    </lineage>
</organism>
<evidence type="ECO:0000313" key="1">
    <source>
        <dbReference type="EMBL" id="KAK8746312.1"/>
    </source>
</evidence>
<name>A0AAW0XPJ1_CHEQU</name>
<reference evidence="1 2" key="1">
    <citation type="journal article" date="2024" name="BMC Genomics">
        <title>Genome assembly of redclaw crayfish (Cherax quadricarinatus) provides insights into its immune adaptation and hypoxia tolerance.</title>
        <authorList>
            <person name="Liu Z."/>
            <person name="Zheng J."/>
            <person name="Li H."/>
            <person name="Fang K."/>
            <person name="Wang S."/>
            <person name="He J."/>
            <person name="Zhou D."/>
            <person name="Weng S."/>
            <person name="Chi M."/>
            <person name="Gu Z."/>
            <person name="He J."/>
            <person name="Li F."/>
            <person name="Wang M."/>
        </authorList>
    </citation>
    <scope>NUCLEOTIDE SEQUENCE [LARGE SCALE GENOMIC DNA]</scope>
    <source>
        <strain evidence="1">ZL_2023a</strain>
    </source>
</reference>
<evidence type="ECO:0000313" key="2">
    <source>
        <dbReference type="Proteomes" id="UP001445076"/>
    </source>
</evidence>
<protein>
    <submittedName>
        <fullName evidence="1">Uncharacterized protein</fullName>
    </submittedName>
</protein>
<accession>A0AAW0XPJ1</accession>